<dbReference type="AlphaFoldDB" id="A0A7Y9IST1"/>
<evidence type="ECO:0000259" key="2">
    <source>
        <dbReference type="SMART" id="SM00387"/>
    </source>
</evidence>
<keyword evidence="3" id="KW-0418">Kinase</keyword>
<keyword evidence="3" id="KW-0808">Transferase</keyword>
<dbReference type="SUPFAM" id="SSF55781">
    <property type="entry name" value="GAF domain-like"/>
    <property type="match status" value="1"/>
</dbReference>
<dbReference type="SUPFAM" id="SSF55874">
    <property type="entry name" value="ATPase domain of HSP90 chaperone/DNA topoisomerase II/histidine kinase"/>
    <property type="match status" value="1"/>
</dbReference>
<dbReference type="InterPro" id="IPR036890">
    <property type="entry name" value="HATPase_C_sf"/>
</dbReference>
<dbReference type="InterPro" id="IPR003018">
    <property type="entry name" value="GAF"/>
</dbReference>
<dbReference type="EMBL" id="JACBYR010000001">
    <property type="protein sequence ID" value="NYE81724.1"/>
    <property type="molecule type" value="Genomic_DNA"/>
</dbReference>
<dbReference type="Gene3D" id="3.30.450.40">
    <property type="match status" value="1"/>
</dbReference>
<dbReference type="RefSeq" id="WP_179583928.1">
    <property type="nucleotide sequence ID" value="NZ_JACBYR010000001.1"/>
</dbReference>
<proteinExistence type="predicted"/>
<dbReference type="Pfam" id="PF01590">
    <property type="entry name" value="GAF"/>
    <property type="match status" value="1"/>
</dbReference>
<comment type="caution">
    <text evidence="3">The sequence shown here is derived from an EMBL/GenBank/DDBJ whole genome shotgun (WGS) entry which is preliminary data.</text>
</comment>
<dbReference type="GO" id="GO:0016301">
    <property type="term" value="F:kinase activity"/>
    <property type="evidence" value="ECO:0007669"/>
    <property type="project" value="UniProtKB-KW"/>
</dbReference>
<dbReference type="SMART" id="SM00387">
    <property type="entry name" value="HATPase_c"/>
    <property type="match status" value="1"/>
</dbReference>
<organism evidence="3 4">
    <name type="scientific">Pigmentiphaga litoralis</name>
    <dbReference type="NCBI Taxonomy" id="516702"/>
    <lineage>
        <taxon>Bacteria</taxon>
        <taxon>Pseudomonadati</taxon>
        <taxon>Pseudomonadota</taxon>
        <taxon>Betaproteobacteria</taxon>
        <taxon>Burkholderiales</taxon>
        <taxon>Alcaligenaceae</taxon>
        <taxon>Pigmentiphaga</taxon>
    </lineage>
</organism>
<dbReference type="SMART" id="SM00065">
    <property type="entry name" value="GAF"/>
    <property type="match status" value="1"/>
</dbReference>
<evidence type="ECO:0000313" key="4">
    <source>
        <dbReference type="Proteomes" id="UP000542125"/>
    </source>
</evidence>
<feature type="domain" description="GAF" evidence="1">
    <location>
        <begin position="33"/>
        <end position="172"/>
    </location>
</feature>
<feature type="domain" description="Histidine kinase/HSP90-like ATPase" evidence="2">
    <location>
        <begin position="291"/>
        <end position="387"/>
    </location>
</feature>
<name>A0A7Y9IST1_9BURK</name>
<evidence type="ECO:0000259" key="1">
    <source>
        <dbReference type="SMART" id="SM00065"/>
    </source>
</evidence>
<gene>
    <name evidence="3" type="ORF">FHW18_000995</name>
</gene>
<dbReference type="PANTHER" id="PTHR43102:SF2">
    <property type="entry name" value="GAF DOMAIN-CONTAINING PROTEIN"/>
    <property type="match status" value="1"/>
</dbReference>
<accession>A0A7Y9IST1</accession>
<dbReference type="Pfam" id="PF02518">
    <property type="entry name" value="HATPase_c"/>
    <property type="match status" value="1"/>
</dbReference>
<dbReference type="InterPro" id="IPR003594">
    <property type="entry name" value="HATPase_dom"/>
</dbReference>
<reference evidence="3 4" key="1">
    <citation type="submission" date="2020-07" db="EMBL/GenBank/DDBJ databases">
        <title>Genomic Encyclopedia of Type Strains, Phase IV (KMG-V): Genome sequencing to study the core and pangenomes of soil and plant-associated prokaryotes.</title>
        <authorList>
            <person name="Whitman W."/>
        </authorList>
    </citation>
    <scope>NUCLEOTIDE SEQUENCE [LARGE SCALE GENOMIC DNA]</scope>
    <source>
        <strain evidence="3 4">SAS40</strain>
    </source>
</reference>
<dbReference type="InterPro" id="IPR029016">
    <property type="entry name" value="GAF-like_dom_sf"/>
</dbReference>
<evidence type="ECO:0000313" key="3">
    <source>
        <dbReference type="EMBL" id="NYE81724.1"/>
    </source>
</evidence>
<protein>
    <submittedName>
        <fullName evidence="3">Two-component sensor histidine kinase</fullName>
    </submittedName>
</protein>
<dbReference type="Proteomes" id="UP000542125">
    <property type="component" value="Unassembled WGS sequence"/>
</dbReference>
<dbReference type="Gene3D" id="3.30.565.10">
    <property type="entry name" value="Histidine kinase-like ATPase, C-terminal domain"/>
    <property type="match status" value="1"/>
</dbReference>
<keyword evidence="4" id="KW-1185">Reference proteome</keyword>
<dbReference type="PANTHER" id="PTHR43102">
    <property type="entry name" value="SLR1143 PROTEIN"/>
    <property type="match status" value="1"/>
</dbReference>
<sequence>MISTVTQSFIGMPADQEARRLDAVRRYDILDTPPDGAFDSVTALAARLLDVPIAIISIVDTDRIWFKSHHGLDVEQIPRDAGLCASAILHDDAWVLTDARFDPRAMTNPLVASEFGLRFYAGVPLHTSDGHNLGTLCVLDKRPRGINRDQIGHLSDLASVVMDQLELRLSARRAIDTLSTAVAEKEAALAHADVMAQEVDHRVMNSLQLITTMLEIQAEENADNVAGHEIGRAAGRVAAIARVHQHIQLSEDYEGVQAVEYLDHLCEDISDFVGGTGHVHVTGSPVYLSTDNLVSLGLVVNELVINAMKQGAHHVTVCLEPVEGGLCELKVDDDGPGIASNFDPARSTGMGMKVVSSLARRLRATLSFGRGTDGKGASICLRFPIVRDAAPRR</sequence>
<dbReference type="InterPro" id="IPR011495">
    <property type="entry name" value="Sig_transdc_His_kin_sub2_dim/P"/>
</dbReference>
<dbReference type="Pfam" id="PF07568">
    <property type="entry name" value="HisKA_2"/>
    <property type="match status" value="1"/>
</dbReference>